<dbReference type="Proteomes" id="UP001458880">
    <property type="component" value="Unassembled WGS sequence"/>
</dbReference>
<dbReference type="EMBL" id="JASPKY010000003">
    <property type="protein sequence ID" value="KAK9758632.1"/>
    <property type="molecule type" value="Genomic_DNA"/>
</dbReference>
<gene>
    <name evidence="2" type="ORF">QE152_g527</name>
</gene>
<dbReference type="AlphaFoldDB" id="A0AAW1N9Y4"/>
<dbReference type="SMART" id="SM00718">
    <property type="entry name" value="DM4_12"/>
    <property type="match status" value="1"/>
</dbReference>
<reference evidence="2 3" key="1">
    <citation type="journal article" date="2024" name="BMC Genomics">
        <title>De novo assembly and annotation of Popillia japonica's genome with initial clues to its potential as an invasive pest.</title>
        <authorList>
            <person name="Cucini C."/>
            <person name="Boschi S."/>
            <person name="Funari R."/>
            <person name="Cardaioli E."/>
            <person name="Iannotti N."/>
            <person name="Marturano G."/>
            <person name="Paoli F."/>
            <person name="Bruttini M."/>
            <person name="Carapelli A."/>
            <person name="Frati F."/>
            <person name="Nardi F."/>
        </authorList>
    </citation>
    <scope>NUCLEOTIDE SEQUENCE [LARGE SCALE GENOMIC DNA]</scope>
    <source>
        <strain evidence="2">DMR45628</strain>
    </source>
</reference>
<comment type="caution">
    <text evidence="2">The sequence shown here is derived from an EMBL/GenBank/DDBJ whole genome shotgun (WGS) entry which is preliminary data.</text>
</comment>
<organism evidence="2 3">
    <name type="scientific">Popillia japonica</name>
    <name type="common">Japanese beetle</name>
    <dbReference type="NCBI Taxonomy" id="7064"/>
    <lineage>
        <taxon>Eukaryota</taxon>
        <taxon>Metazoa</taxon>
        <taxon>Ecdysozoa</taxon>
        <taxon>Arthropoda</taxon>
        <taxon>Hexapoda</taxon>
        <taxon>Insecta</taxon>
        <taxon>Pterygota</taxon>
        <taxon>Neoptera</taxon>
        <taxon>Endopterygota</taxon>
        <taxon>Coleoptera</taxon>
        <taxon>Polyphaga</taxon>
        <taxon>Scarabaeiformia</taxon>
        <taxon>Scarabaeidae</taxon>
        <taxon>Rutelinae</taxon>
        <taxon>Popillia</taxon>
    </lineage>
</organism>
<proteinExistence type="predicted"/>
<feature type="signal peptide" evidence="1">
    <location>
        <begin position="1"/>
        <end position="20"/>
    </location>
</feature>
<keyword evidence="3" id="KW-1185">Reference proteome</keyword>
<keyword evidence="1" id="KW-0732">Signal</keyword>
<feature type="chain" id="PRO_5043788702" evidence="1">
    <location>
        <begin position="21"/>
        <end position="187"/>
    </location>
</feature>
<dbReference type="Pfam" id="PF07841">
    <property type="entry name" value="DM4_12"/>
    <property type="match status" value="1"/>
</dbReference>
<sequence length="187" mass="21163">MHKRLSILIITLIVISLTNSQTAIQILNKIQFPYGGPFMGLFLAVAMPLEIPEPEVFVSYNFEANYNLPENQTTFQYPPVVSRAMDIARKEIYDAIEFKMDSHGFAGKPCLLRAICEATEYSLQHTDVLGDIVHVVLTPSTSKSEGLSEYEKAEKYGRLKKNCKRYNKSCSFSVLDLISVIDKKFNL</sequence>
<dbReference type="InterPro" id="IPR006631">
    <property type="entry name" value="DM4_12"/>
</dbReference>
<evidence type="ECO:0000256" key="1">
    <source>
        <dbReference type="SAM" id="SignalP"/>
    </source>
</evidence>
<evidence type="ECO:0000313" key="2">
    <source>
        <dbReference type="EMBL" id="KAK9758632.1"/>
    </source>
</evidence>
<name>A0AAW1N9Y4_POPJA</name>
<dbReference type="PANTHER" id="PTHR21398">
    <property type="entry name" value="AGAP007094-PA"/>
    <property type="match status" value="1"/>
</dbReference>
<dbReference type="PANTHER" id="PTHR21398:SF22">
    <property type="entry name" value="IP12060P-RELATED"/>
    <property type="match status" value="1"/>
</dbReference>
<accession>A0AAW1N9Y4</accession>
<protein>
    <submittedName>
        <fullName evidence="2">DM4/DM12 family</fullName>
    </submittedName>
</protein>
<evidence type="ECO:0000313" key="3">
    <source>
        <dbReference type="Proteomes" id="UP001458880"/>
    </source>
</evidence>